<dbReference type="RefSeq" id="WP_218124838.1">
    <property type="nucleotide sequence ID" value="NZ_FNCL01000001.1"/>
</dbReference>
<organism evidence="9 10">
    <name type="scientific">Alloyangia pacifica</name>
    <dbReference type="NCBI Taxonomy" id="311180"/>
    <lineage>
        <taxon>Bacteria</taxon>
        <taxon>Pseudomonadati</taxon>
        <taxon>Pseudomonadota</taxon>
        <taxon>Alphaproteobacteria</taxon>
        <taxon>Rhodobacterales</taxon>
        <taxon>Roseobacteraceae</taxon>
        <taxon>Alloyangia</taxon>
    </lineage>
</organism>
<comment type="subcellular location">
    <subcellularLocation>
        <location evidence="1 7">Cell membrane</location>
        <topology evidence="1 7">Multi-pass membrane protein</topology>
    </subcellularLocation>
</comment>
<dbReference type="InterPro" id="IPR035906">
    <property type="entry name" value="MetI-like_sf"/>
</dbReference>
<keyword evidence="10" id="KW-1185">Reference proteome</keyword>
<dbReference type="GO" id="GO:0005886">
    <property type="term" value="C:plasma membrane"/>
    <property type="evidence" value="ECO:0007669"/>
    <property type="project" value="UniProtKB-SubCell"/>
</dbReference>
<keyword evidence="4 7" id="KW-0812">Transmembrane</keyword>
<feature type="transmembrane region" description="Helical" evidence="7">
    <location>
        <begin position="12"/>
        <end position="35"/>
    </location>
</feature>
<feature type="transmembrane region" description="Helical" evidence="7">
    <location>
        <begin position="147"/>
        <end position="166"/>
    </location>
</feature>
<evidence type="ECO:0000256" key="3">
    <source>
        <dbReference type="ARBA" id="ARBA00022475"/>
    </source>
</evidence>
<feature type="transmembrane region" description="Helical" evidence="7">
    <location>
        <begin position="78"/>
        <end position="103"/>
    </location>
</feature>
<protein>
    <submittedName>
        <fullName evidence="9">Carbohydrate ABC transporter membrane protein 2, CUT1 family</fullName>
    </submittedName>
</protein>
<dbReference type="PROSITE" id="PS50928">
    <property type="entry name" value="ABC_TM1"/>
    <property type="match status" value="1"/>
</dbReference>
<dbReference type="InterPro" id="IPR000515">
    <property type="entry name" value="MetI-like"/>
</dbReference>
<accession>A0A1I6QRW9</accession>
<evidence type="ECO:0000256" key="6">
    <source>
        <dbReference type="ARBA" id="ARBA00023136"/>
    </source>
</evidence>
<feature type="transmembrane region" description="Helical" evidence="7">
    <location>
        <begin position="115"/>
        <end position="135"/>
    </location>
</feature>
<dbReference type="STRING" id="311180.SAMN04488050_102277"/>
<evidence type="ECO:0000256" key="5">
    <source>
        <dbReference type="ARBA" id="ARBA00022989"/>
    </source>
</evidence>
<keyword evidence="3" id="KW-1003">Cell membrane</keyword>
<dbReference type="PANTHER" id="PTHR32243">
    <property type="entry name" value="MALTOSE TRANSPORT SYSTEM PERMEASE-RELATED"/>
    <property type="match status" value="1"/>
</dbReference>
<evidence type="ECO:0000313" key="9">
    <source>
        <dbReference type="EMBL" id="SFS55193.1"/>
    </source>
</evidence>
<dbReference type="Proteomes" id="UP000199392">
    <property type="component" value="Unassembled WGS sequence"/>
</dbReference>
<keyword evidence="2 7" id="KW-0813">Transport</keyword>
<evidence type="ECO:0000256" key="4">
    <source>
        <dbReference type="ARBA" id="ARBA00022692"/>
    </source>
</evidence>
<proteinExistence type="inferred from homology"/>
<comment type="similarity">
    <text evidence="7">Belongs to the binding-protein-dependent transport system permease family.</text>
</comment>
<dbReference type="PANTHER" id="PTHR32243:SF18">
    <property type="entry name" value="INNER MEMBRANE ABC TRANSPORTER PERMEASE PROTEIN YCJP"/>
    <property type="match status" value="1"/>
</dbReference>
<feature type="domain" description="ABC transmembrane type-1" evidence="8">
    <location>
        <begin position="79"/>
        <end position="271"/>
    </location>
</feature>
<evidence type="ECO:0000256" key="1">
    <source>
        <dbReference type="ARBA" id="ARBA00004651"/>
    </source>
</evidence>
<evidence type="ECO:0000256" key="7">
    <source>
        <dbReference type="RuleBase" id="RU363032"/>
    </source>
</evidence>
<feature type="transmembrane region" description="Helical" evidence="7">
    <location>
        <begin position="253"/>
        <end position="271"/>
    </location>
</feature>
<keyword evidence="5 7" id="KW-1133">Transmembrane helix</keyword>
<dbReference type="Gene3D" id="1.10.3720.10">
    <property type="entry name" value="MetI-like"/>
    <property type="match status" value="1"/>
</dbReference>
<name>A0A1I6QRW9_9RHOB</name>
<evidence type="ECO:0000256" key="2">
    <source>
        <dbReference type="ARBA" id="ARBA00022448"/>
    </source>
</evidence>
<dbReference type="GO" id="GO:0055085">
    <property type="term" value="P:transmembrane transport"/>
    <property type="evidence" value="ECO:0007669"/>
    <property type="project" value="InterPro"/>
</dbReference>
<dbReference type="SUPFAM" id="SSF161098">
    <property type="entry name" value="MetI-like"/>
    <property type="match status" value="1"/>
</dbReference>
<gene>
    <name evidence="9" type="ORF">SAMN04488050_102277</name>
</gene>
<evidence type="ECO:0000313" key="10">
    <source>
        <dbReference type="Proteomes" id="UP000199392"/>
    </source>
</evidence>
<dbReference type="InterPro" id="IPR050901">
    <property type="entry name" value="BP-dep_ABC_trans_perm"/>
</dbReference>
<dbReference type="Pfam" id="PF00528">
    <property type="entry name" value="BPD_transp_1"/>
    <property type="match status" value="1"/>
</dbReference>
<keyword evidence="6 7" id="KW-0472">Membrane</keyword>
<dbReference type="AlphaFoldDB" id="A0A1I6QRW9"/>
<sequence>MMKKNAMIDRYRWWEVVLMYCGIFVFLFFVLAPFIEGFLVSLKPLGLLFSTPYKFLPENGSFKAYFTMWESVPEFGRYIFNSFFISTVITAVVLILVVPASYAFARITFRGSGTLLGAFLAVNMFSGAVLLIPLFRLMRAYGMLNTYWSMIVPGVAFLIPTAIWLLSTYMRRIPRELDEAAYVDGASHFYILRRVILPLAMPGITVVAITTFIGAYAQQFIFALTFNSKTEYMPLPIGLYAYFGRQEVIWNELMAASFVGIAPAMILIFALQRYLVAGLTAGAVKQ</sequence>
<dbReference type="EMBL" id="FOZW01000002">
    <property type="protein sequence ID" value="SFS55193.1"/>
    <property type="molecule type" value="Genomic_DNA"/>
</dbReference>
<reference evidence="10" key="1">
    <citation type="submission" date="2016-10" db="EMBL/GenBank/DDBJ databases">
        <authorList>
            <person name="Varghese N."/>
            <person name="Submissions S."/>
        </authorList>
    </citation>
    <scope>NUCLEOTIDE SEQUENCE [LARGE SCALE GENOMIC DNA]</scope>
    <source>
        <strain evidence="10">DSM 26894</strain>
    </source>
</reference>
<dbReference type="CDD" id="cd06261">
    <property type="entry name" value="TM_PBP2"/>
    <property type="match status" value="1"/>
</dbReference>
<feature type="transmembrane region" description="Helical" evidence="7">
    <location>
        <begin position="195"/>
        <end position="217"/>
    </location>
</feature>
<evidence type="ECO:0000259" key="8">
    <source>
        <dbReference type="PROSITE" id="PS50928"/>
    </source>
</evidence>